<dbReference type="InterPro" id="IPR006059">
    <property type="entry name" value="SBP"/>
</dbReference>
<proteinExistence type="predicted"/>
<dbReference type="Proteomes" id="UP001596028">
    <property type="component" value="Unassembled WGS sequence"/>
</dbReference>
<comment type="caution">
    <text evidence="3">The sequence shown here is derived from an EMBL/GenBank/DDBJ whole genome shotgun (WGS) entry which is preliminary data.</text>
</comment>
<dbReference type="InterPro" id="IPR050490">
    <property type="entry name" value="Bact_solute-bd_prot1"/>
</dbReference>
<protein>
    <submittedName>
        <fullName evidence="3">Extracellular solute-binding protein</fullName>
    </submittedName>
</protein>
<keyword evidence="2" id="KW-0732">Signal</keyword>
<gene>
    <name evidence="3" type="ORF">ACFO3S_04140</name>
</gene>
<organism evidence="3 4">
    <name type="scientific">Cohnella hongkongensis</name>
    <dbReference type="NCBI Taxonomy" id="178337"/>
    <lineage>
        <taxon>Bacteria</taxon>
        <taxon>Bacillati</taxon>
        <taxon>Bacillota</taxon>
        <taxon>Bacilli</taxon>
        <taxon>Bacillales</taxon>
        <taxon>Paenibacillaceae</taxon>
        <taxon>Cohnella</taxon>
    </lineage>
</organism>
<evidence type="ECO:0000256" key="1">
    <source>
        <dbReference type="SAM" id="MobiDB-lite"/>
    </source>
</evidence>
<dbReference type="Gene3D" id="3.40.190.10">
    <property type="entry name" value="Periplasmic binding protein-like II"/>
    <property type="match status" value="2"/>
</dbReference>
<dbReference type="PANTHER" id="PTHR43649">
    <property type="entry name" value="ARABINOSE-BINDING PROTEIN-RELATED"/>
    <property type="match status" value="1"/>
</dbReference>
<dbReference type="PROSITE" id="PS51257">
    <property type="entry name" value="PROKAR_LIPOPROTEIN"/>
    <property type="match status" value="1"/>
</dbReference>
<keyword evidence="4" id="KW-1185">Reference proteome</keyword>
<evidence type="ECO:0000256" key="2">
    <source>
        <dbReference type="SAM" id="SignalP"/>
    </source>
</evidence>
<feature type="compositionally biased region" description="Low complexity" evidence="1">
    <location>
        <begin position="30"/>
        <end position="54"/>
    </location>
</feature>
<feature type="chain" id="PRO_5045495822" evidence="2">
    <location>
        <begin position="26"/>
        <end position="517"/>
    </location>
</feature>
<reference evidence="4" key="1">
    <citation type="journal article" date="2019" name="Int. J. Syst. Evol. Microbiol.">
        <title>The Global Catalogue of Microorganisms (GCM) 10K type strain sequencing project: providing services to taxonomists for standard genome sequencing and annotation.</title>
        <authorList>
            <consortium name="The Broad Institute Genomics Platform"/>
            <consortium name="The Broad Institute Genome Sequencing Center for Infectious Disease"/>
            <person name="Wu L."/>
            <person name="Ma J."/>
        </authorList>
    </citation>
    <scope>NUCLEOTIDE SEQUENCE [LARGE SCALE GENOMIC DNA]</scope>
    <source>
        <strain evidence="4">CCUG 49571</strain>
    </source>
</reference>
<dbReference type="PANTHER" id="PTHR43649:SF17">
    <property type="entry name" value="ABC TRANSPORTER SOLUTE BINDING PROTEIN-SUGAR TRANSPORT"/>
    <property type="match status" value="1"/>
</dbReference>
<dbReference type="RefSeq" id="WP_378092581.1">
    <property type="nucleotide sequence ID" value="NZ_JBHSEP010000002.1"/>
</dbReference>
<feature type="region of interest" description="Disordered" evidence="1">
    <location>
        <begin position="30"/>
        <end position="56"/>
    </location>
</feature>
<dbReference type="Pfam" id="PF01547">
    <property type="entry name" value="SBP_bac_1"/>
    <property type="match status" value="1"/>
</dbReference>
<sequence>MNRKASLKGLNFIFLLILLFVTACSSSGSGPTASPGGSASQPPASAGAPAQEPADSPTVTILMKRDTDFPEDNPVIQEIRKRTGVNVQVESVVTADYGNRLNTLIVSGNSPDIFEVSKTSLKEMAGNGVIMPLDDVLKSNGSNLLENKGEYMKGPAAVDGKIYGIPYGWFPGNALAIRKDWLDNLGLEMPATLEEYEKVLRAFVNDDPDGNGLNDTIGLGLTFGANQTWTHLFTAFGVPFTRQALVDGKVVPWMLAPGYLDAIKYINKLYKEGLIDPEFATVPALQSYEKIWNGKVGAYNFNADGITQNWLTRYVEDPKPEFAYAVIKGPNGQGGYLKPVLEDSAPYTVISGKAKHPEAAMKVLDFLVSEEGYALTWAGLEGVHHKYNDKGEFEWISPYDDAEQLRNEGGYIYSRIMYRIGGLRDRLFNEVTLEARKMAMENTIDDVYLYELPKIQEEVGTILDDMEVEFRMVAITSNGDLDAMYEDFKKKYLAEGGNQWIEQATEIYRAQEKAENP</sequence>
<evidence type="ECO:0000313" key="3">
    <source>
        <dbReference type="EMBL" id="MFC4597416.1"/>
    </source>
</evidence>
<accession>A0ABV9F638</accession>
<name>A0ABV9F638_9BACL</name>
<feature type="signal peptide" evidence="2">
    <location>
        <begin position="1"/>
        <end position="25"/>
    </location>
</feature>
<dbReference type="EMBL" id="JBHSEP010000002">
    <property type="protein sequence ID" value="MFC4597416.1"/>
    <property type="molecule type" value="Genomic_DNA"/>
</dbReference>
<dbReference type="SUPFAM" id="SSF53850">
    <property type="entry name" value="Periplasmic binding protein-like II"/>
    <property type="match status" value="1"/>
</dbReference>
<evidence type="ECO:0000313" key="4">
    <source>
        <dbReference type="Proteomes" id="UP001596028"/>
    </source>
</evidence>